<dbReference type="InterPro" id="IPR013087">
    <property type="entry name" value="Znf_C2H2_type"/>
</dbReference>
<gene>
    <name evidence="4" type="ORF">NQ318_015851</name>
</gene>
<organism evidence="4 5">
    <name type="scientific">Aromia moschata</name>
    <dbReference type="NCBI Taxonomy" id="1265417"/>
    <lineage>
        <taxon>Eukaryota</taxon>
        <taxon>Metazoa</taxon>
        <taxon>Ecdysozoa</taxon>
        <taxon>Arthropoda</taxon>
        <taxon>Hexapoda</taxon>
        <taxon>Insecta</taxon>
        <taxon>Pterygota</taxon>
        <taxon>Neoptera</taxon>
        <taxon>Endopterygota</taxon>
        <taxon>Coleoptera</taxon>
        <taxon>Polyphaga</taxon>
        <taxon>Cucujiformia</taxon>
        <taxon>Chrysomeloidea</taxon>
        <taxon>Cerambycidae</taxon>
        <taxon>Cerambycinae</taxon>
        <taxon>Callichromatini</taxon>
        <taxon>Aromia</taxon>
    </lineage>
</organism>
<keyword evidence="1" id="KW-0862">Zinc</keyword>
<evidence type="ECO:0000256" key="2">
    <source>
        <dbReference type="SAM" id="MobiDB-lite"/>
    </source>
</evidence>
<protein>
    <recommendedName>
        <fullName evidence="3">C2H2-type domain-containing protein</fullName>
    </recommendedName>
</protein>
<dbReference type="InterPro" id="IPR036236">
    <property type="entry name" value="Znf_C2H2_sf"/>
</dbReference>
<sequence length="1067" mass="116756">MDARVRGAYTIVACGLQEHTMTSVTIPSGSGPLHGGYSSSASASVTEETAAGVGGGGNATDFDAGRTTAKRSLSAASSESCKKRRKQSTPIRISTTDAESNSLEGKPCVPSPEPLGARCPVCQLGFDHADQLQSHVMCEHPPLECKKEPDDSSTSATPFLDHHSSMSRPDVWMPGDVQGKDWMTSAISGLPFSPANPMFMALPQFAQPESVPIKPIRIFNPDAYCDLCNKEFCNKYFLKTHKANKHGIYTDAPPSAPDQQQNATIGAPALTANSKLPSNSVPTVEPSAIKTEPKTPVNVINPFSSIFSSPFSKQIGVGLECEAHDGAPHAGAASNGMSSSSGSDKMFPDDQPADEYPSPSNAQTESTSLKNDADAMYYADASNKLSPDVQQNREMDLSFRLRRFGVMNPKAFCEICCKEYCNKYFLRTHKLKRHGIYIPDEKEGKDAKAENYAASNNVQTSPLNLIMTEQSDRKTTSPSNISCDICGIKFQNTSLAQLHNVSVHGKGYQRDGDQTEGPAQDTKRVSDIFKAPEKSLNAEAISEDLQKLQTMILQLNELDVSKVAAVTCSVCNKEFENRFYLHAHMMTDHGMLLDDIAGDSDKLPAESEGANSNTVCDVCGKELHGNEDIAKHVMEFHSNNQAEPGKDDYNGYGSMDKTGPNRMTAASGHIPERRISMNVTPTSSYCEICNKELCNKYFMKTHMQRMHGIEIENGAQIGGVVCDICNKELCSKYFLRVHKHNTHGIVEYGANLLPPRKSDSEPPPPPQPQPSSAPPEPDPALKPADLADLSHRYFTHFTEVCTICSRRFRSTKWLKAHLVTDHGQAGAEKWAELEHQLQQNLHAPKSSASIKIEAFSPNLKVPNGGQEQKVGVGIQNVISSLLGIDETSSKIYQCSYCPFTTPLLPLLFVHERSHSLGEGLPVKCPVCPQSFVERELLQRHLFAQHPFYRCRAGTAGRSQTEKGEKRSSSPMKVKQVELSSEMGQSLKEVAKRMQWPTTYAIPQGQGQAQDQDQEDAGTFGPKPGYVMQAFLLEESTSERRVMPSVVFLPMLQKQPAPITVTFTLTPA</sequence>
<dbReference type="PROSITE" id="PS00028">
    <property type="entry name" value="ZINC_FINGER_C2H2_1"/>
    <property type="match status" value="9"/>
</dbReference>
<name>A0AAV8YMX6_9CUCU</name>
<reference evidence="4" key="1">
    <citation type="journal article" date="2023" name="Insect Mol. Biol.">
        <title>Genome sequencing provides insights into the evolution of gene families encoding plant cell wall-degrading enzymes in longhorned beetles.</title>
        <authorList>
            <person name="Shin N.R."/>
            <person name="Okamura Y."/>
            <person name="Kirsch R."/>
            <person name="Pauchet Y."/>
        </authorList>
    </citation>
    <scope>NUCLEOTIDE SEQUENCE</scope>
    <source>
        <strain evidence="4">AMC_N1</strain>
    </source>
</reference>
<accession>A0AAV8YMX6</accession>
<feature type="compositionally biased region" description="Polar residues" evidence="2">
    <location>
        <begin position="70"/>
        <end position="79"/>
    </location>
</feature>
<dbReference type="PROSITE" id="PS50157">
    <property type="entry name" value="ZINC_FINGER_C2H2_2"/>
    <property type="match status" value="2"/>
</dbReference>
<dbReference type="EMBL" id="JAPWTK010000058">
    <property type="protein sequence ID" value="KAJ8953269.1"/>
    <property type="molecule type" value="Genomic_DNA"/>
</dbReference>
<evidence type="ECO:0000313" key="4">
    <source>
        <dbReference type="EMBL" id="KAJ8953269.1"/>
    </source>
</evidence>
<dbReference type="Gene3D" id="3.30.160.60">
    <property type="entry name" value="Classic Zinc Finger"/>
    <property type="match status" value="3"/>
</dbReference>
<feature type="compositionally biased region" description="Polar residues" evidence="2">
    <location>
        <begin position="88"/>
        <end position="103"/>
    </location>
</feature>
<evidence type="ECO:0000313" key="5">
    <source>
        <dbReference type="Proteomes" id="UP001162162"/>
    </source>
</evidence>
<keyword evidence="1" id="KW-0479">Metal-binding</keyword>
<keyword evidence="1" id="KW-0863">Zinc-finger</keyword>
<dbReference type="Proteomes" id="UP001162162">
    <property type="component" value="Unassembled WGS sequence"/>
</dbReference>
<dbReference type="PANTHER" id="PTHR21190">
    <property type="entry name" value="GH10077P"/>
    <property type="match status" value="1"/>
</dbReference>
<dbReference type="AlphaFoldDB" id="A0AAV8YMX6"/>
<feature type="domain" description="C2H2-type" evidence="3">
    <location>
        <begin position="614"/>
        <end position="642"/>
    </location>
</feature>
<evidence type="ECO:0000256" key="1">
    <source>
        <dbReference type="PROSITE-ProRule" id="PRU00042"/>
    </source>
</evidence>
<dbReference type="SMART" id="SM00355">
    <property type="entry name" value="ZnF_C2H2"/>
    <property type="match status" value="11"/>
</dbReference>
<feature type="compositionally biased region" description="Pro residues" evidence="2">
    <location>
        <begin position="761"/>
        <end position="780"/>
    </location>
</feature>
<dbReference type="PANTHER" id="PTHR21190:SF1">
    <property type="entry name" value="GH10077P"/>
    <property type="match status" value="1"/>
</dbReference>
<feature type="region of interest" description="Disordered" evidence="2">
    <location>
        <begin position="751"/>
        <end position="782"/>
    </location>
</feature>
<feature type="region of interest" description="Disordered" evidence="2">
    <location>
        <begin position="328"/>
        <end position="368"/>
    </location>
</feature>
<evidence type="ECO:0000259" key="3">
    <source>
        <dbReference type="PROSITE" id="PS50157"/>
    </source>
</evidence>
<dbReference type="Pfam" id="PF00096">
    <property type="entry name" value="zf-C2H2"/>
    <property type="match status" value="1"/>
</dbReference>
<feature type="compositionally biased region" description="Polar residues" evidence="2">
    <location>
        <begin position="358"/>
        <end position="368"/>
    </location>
</feature>
<dbReference type="SUPFAM" id="SSF57667">
    <property type="entry name" value="beta-beta-alpha zinc fingers"/>
    <property type="match status" value="1"/>
</dbReference>
<comment type="caution">
    <text evidence="4">The sequence shown here is derived from an EMBL/GenBank/DDBJ whole genome shotgun (WGS) entry which is preliminary data.</text>
</comment>
<feature type="region of interest" description="Disordered" evidence="2">
    <location>
        <begin position="147"/>
        <end position="170"/>
    </location>
</feature>
<feature type="domain" description="C2H2-type" evidence="3">
    <location>
        <begin position="566"/>
        <end position="589"/>
    </location>
</feature>
<feature type="compositionally biased region" description="Low complexity" evidence="2">
    <location>
        <begin position="330"/>
        <end position="343"/>
    </location>
</feature>
<keyword evidence="5" id="KW-1185">Reference proteome</keyword>
<feature type="region of interest" description="Disordered" evidence="2">
    <location>
        <begin position="70"/>
        <end position="107"/>
    </location>
</feature>
<dbReference type="GO" id="GO:0008270">
    <property type="term" value="F:zinc ion binding"/>
    <property type="evidence" value="ECO:0007669"/>
    <property type="project" value="UniProtKB-KW"/>
</dbReference>
<proteinExistence type="predicted"/>